<name>A0A0D7BNH1_9AGAR</name>
<dbReference type="Proteomes" id="UP000054007">
    <property type="component" value="Unassembled WGS sequence"/>
</dbReference>
<keyword evidence="3" id="KW-1185">Reference proteome</keyword>
<dbReference type="OrthoDB" id="5519740at2759"/>
<reference evidence="2 3" key="1">
    <citation type="journal article" date="2015" name="Fungal Genet. Biol.">
        <title>Evolution of novel wood decay mechanisms in Agaricales revealed by the genome sequences of Fistulina hepatica and Cylindrobasidium torrendii.</title>
        <authorList>
            <person name="Floudas D."/>
            <person name="Held B.W."/>
            <person name="Riley R."/>
            <person name="Nagy L.G."/>
            <person name="Koehler G."/>
            <person name="Ransdell A.S."/>
            <person name="Younus H."/>
            <person name="Chow J."/>
            <person name="Chiniquy J."/>
            <person name="Lipzen A."/>
            <person name="Tritt A."/>
            <person name="Sun H."/>
            <person name="Haridas S."/>
            <person name="LaButti K."/>
            <person name="Ohm R.A."/>
            <person name="Kues U."/>
            <person name="Blanchette R.A."/>
            <person name="Grigoriev I.V."/>
            <person name="Minto R.E."/>
            <person name="Hibbett D.S."/>
        </authorList>
    </citation>
    <scope>NUCLEOTIDE SEQUENCE [LARGE SCALE GENOMIC DNA]</scope>
    <source>
        <strain evidence="2 3">FP15055 ss-10</strain>
    </source>
</reference>
<dbReference type="InterPro" id="IPR051807">
    <property type="entry name" value="Sec-metab_biosynth-assoc"/>
</dbReference>
<feature type="domain" description="YCII-related" evidence="1">
    <location>
        <begin position="17"/>
        <end position="97"/>
    </location>
</feature>
<protein>
    <recommendedName>
        <fullName evidence="1">YCII-related domain-containing protein</fullName>
    </recommendedName>
</protein>
<sequence length="112" mass="12647">MTTPSKSFFFVYAPDMTDPGALERRLAVRSKHFEDAGPRFDKGLIRIAGAQLDENTPELEGGQKNMVGSIFICEATSIEEIREIITTDIYYTSGVWDKEKLVIRPFLSARPF</sequence>
<dbReference type="InterPro" id="IPR011008">
    <property type="entry name" value="Dimeric_a/b-barrel"/>
</dbReference>
<proteinExistence type="predicted"/>
<organism evidence="2 3">
    <name type="scientific">Cylindrobasidium torrendii FP15055 ss-10</name>
    <dbReference type="NCBI Taxonomy" id="1314674"/>
    <lineage>
        <taxon>Eukaryota</taxon>
        <taxon>Fungi</taxon>
        <taxon>Dikarya</taxon>
        <taxon>Basidiomycota</taxon>
        <taxon>Agaricomycotina</taxon>
        <taxon>Agaricomycetes</taxon>
        <taxon>Agaricomycetidae</taxon>
        <taxon>Agaricales</taxon>
        <taxon>Marasmiineae</taxon>
        <taxon>Physalacriaceae</taxon>
        <taxon>Cylindrobasidium</taxon>
    </lineage>
</organism>
<dbReference type="Pfam" id="PF03795">
    <property type="entry name" value="YCII"/>
    <property type="match status" value="1"/>
</dbReference>
<dbReference type="PANTHER" id="PTHR33606">
    <property type="entry name" value="PROTEIN YCII"/>
    <property type="match status" value="1"/>
</dbReference>
<gene>
    <name evidence="2" type="ORF">CYLTODRAFT_419139</name>
</gene>
<evidence type="ECO:0000259" key="1">
    <source>
        <dbReference type="Pfam" id="PF03795"/>
    </source>
</evidence>
<dbReference type="AlphaFoldDB" id="A0A0D7BNH1"/>
<dbReference type="Gene3D" id="3.30.70.1060">
    <property type="entry name" value="Dimeric alpha+beta barrel"/>
    <property type="match status" value="1"/>
</dbReference>
<evidence type="ECO:0000313" key="2">
    <source>
        <dbReference type="EMBL" id="KIY71136.1"/>
    </source>
</evidence>
<dbReference type="EMBL" id="KN880458">
    <property type="protein sequence ID" value="KIY71136.1"/>
    <property type="molecule type" value="Genomic_DNA"/>
</dbReference>
<dbReference type="PANTHER" id="PTHR33606:SF3">
    <property type="entry name" value="PROTEIN YCII"/>
    <property type="match status" value="1"/>
</dbReference>
<dbReference type="SUPFAM" id="SSF54909">
    <property type="entry name" value="Dimeric alpha+beta barrel"/>
    <property type="match status" value="1"/>
</dbReference>
<dbReference type="InterPro" id="IPR005545">
    <property type="entry name" value="YCII"/>
</dbReference>
<evidence type="ECO:0000313" key="3">
    <source>
        <dbReference type="Proteomes" id="UP000054007"/>
    </source>
</evidence>
<accession>A0A0D7BNH1</accession>